<protein>
    <recommendedName>
        <fullName evidence="3">Late embryogenesis abundant protein LEA-2 subgroup domain-containing protein</fullName>
    </recommendedName>
</protein>
<dbReference type="AlphaFoldDB" id="A0A554VMI4"/>
<proteinExistence type="predicted"/>
<dbReference type="Proteomes" id="UP000318833">
    <property type="component" value="Unassembled WGS sequence"/>
</dbReference>
<evidence type="ECO:0000313" key="1">
    <source>
        <dbReference type="EMBL" id="TSE09504.1"/>
    </source>
</evidence>
<keyword evidence="2" id="KW-1185">Reference proteome</keyword>
<evidence type="ECO:0008006" key="3">
    <source>
        <dbReference type="Google" id="ProtNLM"/>
    </source>
</evidence>
<dbReference type="EMBL" id="VLNR01000013">
    <property type="protein sequence ID" value="TSE09504.1"/>
    <property type="molecule type" value="Genomic_DNA"/>
</dbReference>
<evidence type="ECO:0000313" key="2">
    <source>
        <dbReference type="Proteomes" id="UP000318833"/>
    </source>
</evidence>
<dbReference type="Gene3D" id="2.60.40.1820">
    <property type="match status" value="1"/>
</dbReference>
<accession>A0A554VMI4</accession>
<gene>
    <name evidence="1" type="ORF">FOF46_08340</name>
</gene>
<reference evidence="1 2" key="1">
    <citation type="submission" date="2019-07" db="EMBL/GenBank/DDBJ databases">
        <title>The draft genome sequence of Aquimarina algiphila M91.</title>
        <authorList>
            <person name="Meng X."/>
        </authorList>
    </citation>
    <scope>NUCLEOTIDE SEQUENCE [LARGE SCALE GENOMIC DNA]</scope>
    <source>
        <strain evidence="1 2">M91</strain>
    </source>
</reference>
<organism evidence="1 2">
    <name type="scientific">Aquimarina algiphila</name>
    <dbReference type="NCBI Taxonomy" id="2047982"/>
    <lineage>
        <taxon>Bacteria</taxon>
        <taxon>Pseudomonadati</taxon>
        <taxon>Bacteroidota</taxon>
        <taxon>Flavobacteriia</taxon>
        <taxon>Flavobacteriales</taxon>
        <taxon>Flavobacteriaceae</taxon>
        <taxon>Aquimarina</taxon>
    </lineage>
</organism>
<dbReference type="OrthoDB" id="1144002at2"/>
<comment type="caution">
    <text evidence="1">The sequence shown here is derived from an EMBL/GenBank/DDBJ whole genome shotgun (WGS) entry which is preliminary data.</text>
</comment>
<sequence length="153" mass="17196">MKKFLLLSTIIISITSCSISKQPKFKYVDNIMVKNISVRNITLKADAVFNNPNHLKGKLSIEDVHIFVDNIDVGTISAQEFDVPSKNEFIIPLEGTVSLSKVYKDNKNSILGSVLKVIQTDSLSIQYKGIIRYHLGNFSYPYAIDKTQDISIK</sequence>
<dbReference type="PROSITE" id="PS51257">
    <property type="entry name" value="PROKAR_LIPOPROTEIN"/>
    <property type="match status" value="1"/>
</dbReference>
<name>A0A554VMI4_9FLAO</name>
<dbReference type="RefSeq" id="WP_109439195.1">
    <property type="nucleotide sequence ID" value="NZ_CANMIK010000003.1"/>
</dbReference>